<keyword evidence="2" id="KW-0449">Lipoprotein</keyword>
<evidence type="ECO:0000313" key="3">
    <source>
        <dbReference type="Proteomes" id="UP001501772"/>
    </source>
</evidence>
<dbReference type="InterPro" id="IPR011990">
    <property type="entry name" value="TPR-like_helical_dom_sf"/>
</dbReference>
<evidence type="ECO:0000313" key="2">
    <source>
        <dbReference type="EMBL" id="GAA4204100.1"/>
    </source>
</evidence>
<accession>A0ABP8BDB7</accession>
<evidence type="ECO:0000256" key="1">
    <source>
        <dbReference type="SAM" id="SignalP"/>
    </source>
</evidence>
<reference evidence="3" key="1">
    <citation type="journal article" date="2019" name="Int. J. Syst. Evol. Microbiol.">
        <title>The Global Catalogue of Microorganisms (GCM) 10K type strain sequencing project: providing services to taxonomists for standard genome sequencing and annotation.</title>
        <authorList>
            <consortium name="The Broad Institute Genomics Platform"/>
            <consortium name="The Broad Institute Genome Sequencing Center for Infectious Disease"/>
            <person name="Wu L."/>
            <person name="Ma J."/>
        </authorList>
    </citation>
    <scope>NUCLEOTIDE SEQUENCE [LARGE SCALE GENOMIC DNA]</scope>
    <source>
        <strain evidence="3">JCM 17626</strain>
    </source>
</reference>
<protein>
    <submittedName>
        <fullName evidence="2">SusD/RagB family nutrient-binding outer membrane lipoprotein</fullName>
    </submittedName>
</protein>
<keyword evidence="3" id="KW-1185">Reference proteome</keyword>
<proteinExistence type="predicted"/>
<dbReference type="Proteomes" id="UP001501772">
    <property type="component" value="Unassembled WGS sequence"/>
</dbReference>
<dbReference type="SUPFAM" id="SSF48452">
    <property type="entry name" value="TPR-like"/>
    <property type="match status" value="1"/>
</dbReference>
<name>A0ABP8BDB7_9SPHI</name>
<dbReference type="InterPro" id="IPR041662">
    <property type="entry name" value="SusD-like_2"/>
</dbReference>
<dbReference type="Pfam" id="PF12771">
    <property type="entry name" value="SusD-like_2"/>
    <property type="match status" value="1"/>
</dbReference>
<dbReference type="EMBL" id="BAABBY010000005">
    <property type="protein sequence ID" value="GAA4204100.1"/>
    <property type="molecule type" value="Genomic_DNA"/>
</dbReference>
<sequence length="475" mass="52264">MKKLKIFFVALLALGACKKDITSLNDPTKRPAVAPAGTLFAYATKSYSDAITSASVNTNVFRFVVGHWAMTTYQDELQYDFNTREIPKTWWTIMYRDVLQNLTKSADFVRADPLMDPAVKVNKLAILDIMQVVAYSTLINTFGNAPYSKALDENNLFPVYDDAKTISLDLIKRLNTDISKLNTSNNGFSDTEDLIYKGDIAKWIKFANSLRMQQAMILADVDNDAAKESVEASDAGAISAAADNASFIYLDGSPNQNPLFVDIVTGNRGDYVAASDLLNKLKTLSDPRLGLFYSPNKDGLFVGGISGSGNSLNAISNPNPRLYAANAPTLFMDYVETEFFRAEAKERGYAVSGTAAEHYNNAITASIIYWGGTAADAAAYLTNPEVAYQTASGTWREKIGMQKWIALYNRPFNGWTELRRFDYPKITPPVGAKSGFPVRLNYPTNEQQLNGANYTAAAAAIGGDLVTTKLFWDKF</sequence>
<feature type="signal peptide" evidence="1">
    <location>
        <begin position="1"/>
        <end position="18"/>
    </location>
</feature>
<dbReference type="Gene3D" id="1.25.40.390">
    <property type="match status" value="1"/>
</dbReference>
<feature type="chain" id="PRO_5045746280" evidence="1">
    <location>
        <begin position="19"/>
        <end position="475"/>
    </location>
</feature>
<dbReference type="RefSeq" id="WP_344851448.1">
    <property type="nucleotide sequence ID" value="NZ_BAABBY010000005.1"/>
</dbReference>
<dbReference type="PROSITE" id="PS51257">
    <property type="entry name" value="PROKAR_LIPOPROTEIN"/>
    <property type="match status" value="1"/>
</dbReference>
<keyword evidence="1" id="KW-0732">Signal</keyword>
<gene>
    <name evidence="2" type="ORF">GCM10022289_21390</name>
</gene>
<organism evidence="2 3">
    <name type="scientific">Pedobacter jeongneungensis</name>
    <dbReference type="NCBI Taxonomy" id="947309"/>
    <lineage>
        <taxon>Bacteria</taxon>
        <taxon>Pseudomonadati</taxon>
        <taxon>Bacteroidota</taxon>
        <taxon>Sphingobacteriia</taxon>
        <taxon>Sphingobacteriales</taxon>
        <taxon>Sphingobacteriaceae</taxon>
        <taxon>Pedobacter</taxon>
    </lineage>
</organism>
<comment type="caution">
    <text evidence="2">The sequence shown here is derived from an EMBL/GenBank/DDBJ whole genome shotgun (WGS) entry which is preliminary data.</text>
</comment>